<dbReference type="SUPFAM" id="SSF53448">
    <property type="entry name" value="Nucleotide-diphospho-sugar transferases"/>
    <property type="match status" value="2"/>
</dbReference>
<dbReference type="PANTHER" id="PTHR43179">
    <property type="entry name" value="RHAMNOSYLTRANSFERASE WBBL"/>
    <property type="match status" value="1"/>
</dbReference>
<organism evidence="2 3">
    <name type="scientific">Luteolibacter luteus</name>
    <dbReference type="NCBI Taxonomy" id="2728835"/>
    <lineage>
        <taxon>Bacteria</taxon>
        <taxon>Pseudomonadati</taxon>
        <taxon>Verrucomicrobiota</taxon>
        <taxon>Verrucomicrobiia</taxon>
        <taxon>Verrucomicrobiales</taxon>
        <taxon>Verrucomicrobiaceae</taxon>
        <taxon>Luteolibacter</taxon>
    </lineage>
</organism>
<dbReference type="GO" id="GO:0016757">
    <property type="term" value="F:glycosyltransferase activity"/>
    <property type="evidence" value="ECO:0007669"/>
    <property type="project" value="UniProtKB-KW"/>
</dbReference>
<keyword evidence="3" id="KW-1185">Reference proteome</keyword>
<dbReference type="AlphaFoldDB" id="A0A858RQF3"/>
<dbReference type="KEGG" id="luo:HHL09_24280"/>
<dbReference type="PANTHER" id="PTHR43179:SF7">
    <property type="entry name" value="RHAMNOSYLTRANSFERASE WBBL"/>
    <property type="match status" value="1"/>
</dbReference>
<evidence type="ECO:0000313" key="2">
    <source>
        <dbReference type="EMBL" id="QJE98764.1"/>
    </source>
</evidence>
<dbReference type="RefSeq" id="WP_169457251.1">
    <property type="nucleotide sequence ID" value="NZ_CP051774.1"/>
</dbReference>
<accession>A0A858RQF3</accession>
<gene>
    <name evidence="2" type="ORF">HHL09_24280</name>
</gene>
<evidence type="ECO:0000313" key="3">
    <source>
        <dbReference type="Proteomes" id="UP000501812"/>
    </source>
</evidence>
<feature type="domain" description="Glycosyltransferase 2-like" evidence="1">
    <location>
        <begin position="538"/>
        <end position="708"/>
    </location>
</feature>
<dbReference type="Proteomes" id="UP000501812">
    <property type="component" value="Chromosome"/>
</dbReference>
<dbReference type="Pfam" id="PF00535">
    <property type="entry name" value="Glycos_transf_2"/>
    <property type="match status" value="2"/>
</dbReference>
<dbReference type="CDD" id="cd00761">
    <property type="entry name" value="Glyco_tranf_GTA_type"/>
    <property type="match status" value="1"/>
</dbReference>
<dbReference type="Gene3D" id="3.90.550.10">
    <property type="entry name" value="Spore Coat Polysaccharide Biosynthesis Protein SpsA, Chain A"/>
    <property type="match status" value="2"/>
</dbReference>
<proteinExistence type="predicted"/>
<dbReference type="EMBL" id="CP051774">
    <property type="protein sequence ID" value="QJE98764.1"/>
    <property type="molecule type" value="Genomic_DNA"/>
</dbReference>
<sequence>MLLPICPVDYELASPGDLKVGKIYRAARVLVRWHGVPLGVIQVPVEEGTVRARDIGYRVMARLQPRIGREVARRALVGTGIDGPLAVCEHTPDPASPHQLPTISVAVCTRDRPDDMAKCLASLAALRTPPLEIMVVDNAPATDATERLVKERFPQFRYVREDTPGLDHARNRAIVESRGEIVAYTDDDVMVDPGWTEALARVFAEDPAIGLVTGLIEPAELETEAQLLFERYGGFGRGCVRTYLQSRRGAAMTWNLVGAGQLGAGANMAIRRELFEEIGYFDPALDVGTPTLGGGDHEIFFRCLRSGMICLYEPTAIVRHRHRRSMPELSKLLYSYGHATRCFFDREADEFPADRPAIKKLARWWWRHWAWDRWRRSAWSPTWFPLELVSREIRGYIDGKGGYRRARTKIVADELKRPDTFKIRDENGARGPERVALVVVDIAQPLRTLHEGEGKDRLEILVQWKGRPLGRLRMRCLGCAIVPSRLADEISRVLWWQVVTLGEEEEGVAWSRQVALLQEMVNPEPAQKKSLDETVGVSLIVATCDRPADLRRCLASVMASRTQRRLQIIVVDNRPGRPGIQEVLKEFPQVELVEESRPGSSYARNAGLAAAREEIVAMTDDDMVVSPDWLERLIEPFRRADVAAVTGNTLPASLDSEAEIKFETYGGFGRGYSTREFDEYWFHRWRRRATPTWQLGGTGNVAFRRSLFEDPEVGPFEECLGAGVPAGVGEDTLWFYQVLRTGMVILYEPAAVAWHHHRVTMAGLKKQLMAYSKGHVAYHLVTLLKYRDKRALVRLGYELPQSMLSRVWGRLRGTYDYPWGLLGIEMTGMLLGPLSLWQSKRHVRKHGPGARPVTTAEQSA</sequence>
<reference evidence="2 3" key="1">
    <citation type="submission" date="2020-04" db="EMBL/GenBank/DDBJ databases">
        <title>Luteolibacter sp. G-1-1-1 isolated from soil.</title>
        <authorList>
            <person name="Dahal R.H."/>
        </authorList>
    </citation>
    <scope>NUCLEOTIDE SEQUENCE [LARGE SCALE GENOMIC DNA]</scope>
    <source>
        <strain evidence="2 3">G-1-1-1</strain>
    </source>
</reference>
<dbReference type="InterPro" id="IPR029044">
    <property type="entry name" value="Nucleotide-diphossugar_trans"/>
</dbReference>
<evidence type="ECO:0000259" key="1">
    <source>
        <dbReference type="Pfam" id="PF00535"/>
    </source>
</evidence>
<keyword evidence="2" id="KW-0808">Transferase</keyword>
<name>A0A858RQF3_9BACT</name>
<feature type="domain" description="Glycosyltransferase 2-like" evidence="1">
    <location>
        <begin position="104"/>
        <end position="243"/>
    </location>
</feature>
<dbReference type="InterPro" id="IPR001173">
    <property type="entry name" value="Glyco_trans_2-like"/>
</dbReference>
<protein>
    <submittedName>
        <fullName evidence="2">Glycosyltransferase</fullName>
    </submittedName>
</protein>